<evidence type="ECO:0000256" key="3">
    <source>
        <dbReference type="ARBA" id="ARBA00022723"/>
    </source>
</evidence>
<gene>
    <name evidence="7" type="primary">MDE1</name>
    <name evidence="9" type="ORF">KABA2_05S03718</name>
</gene>
<sequence>MCDNNHHNELVISDDPMHPANLICSLCAKFYEKDWCLGTGGGISIKDPHTNHYFIAPSGVQKELMKPTDLFVVKGTANSNELNVDDVTFVRRPVGLKPSDCTPLFLTCFKELDVGAVIHTHSTNAVLASLLYDDFFEISHIEQIKAMPSDKWDANANKYVNLLFQDTLRIPIIGNKNFEYELTDDLLEVCKKYPHSCAVLVRRHGIFVWGPSIAKAKIYNESIDYLLGLAIQMRQMGLPTVKSTLTQGHK</sequence>
<keyword evidence="1 7" id="KW-0963">Cytoplasm</keyword>
<dbReference type="OrthoDB" id="191080at2759"/>
<evidence type="ECO:0000256" key="7">
    <source>
        <dbReference type="HAMAP-Rule" id="MF_03116"/>
    </source>
</evidence>
<dbReference type="FunFam" id="3.40.225.10:FF:000003">
    <property type="entry name" value="Methylthioribulose-1-phosphate dehydratase"/>
    <property type="match status" value="1"/>
</dbReference>
<comment type="function">
    <text evidence="7">Catalyzes the dehydration of methylthioribulose-1-phosphate (MTRu-1-P) into 2,3-diketo-5-methylthiopentyl-1-phosphate (DK-MTP-1-P).</text>
</comment>
<dbReference type="Gene3D" id="3.40.225.10">
    <property type="entry name" value="Class II aldolase/adducin N-terminal domain"/>
    <property type="match status" value="1"/>
</dbReference>
<evidence type="ECO:0000259" key="8">
    <source>
        <dbReference type="SMART" id="SM01007"/>
    </source>
</evidence>
<feature type="binding site" evidence="7">
    <location>
        <position position="204"/>
    </location>
    <ligand>
        <name>Zn(2+)</name>
        <dbReference type="ChEBI" id="CHEBI:29105"/>
    </ligand>
</feature>
<reference evidence="9 10" key="1">
    <citation type="submission" date="2020-05" db="EMBL/GenBank/DDBJ databases">
        <authorList>
            <person name="Casaregola S."/>
            <person name="Devillers H."/>
            <person name="Grondin C."/>
        </authorList>
    </citation>
    <scope>NUCLEOTIDE SEQUENCE [LARGE SCALE GENOMIC DNA]</scope>
    <source>
        <strain evidence="9 10">CLIB 1767</strain>
    </source>
</reference>
<proteinExistence type="inferred from homology"/>
<feature type="domain" description="Class II aldolase/adducin N-terminal" evidence="8">
    <location>
        <begin position="21"/>
        <end position="231"/>
    </location>
</feature>
<comment type="pathway">
    <text evidence="7">Amino-acid biosynthesis; L-methionine biosynthesis via salvage pathway; L-methionine from S-methyl-5-thio-alpha-D-ribose 1-phosphate: step 2/6.</text>
</comment>
<comment type="cofactor">
    <cofactor evidence="7">
        <name>Zn(2+)</name>
        <dbReference type="ChEBI" id="CHEBI:29105"/>
    </cofactor>
    <text evidence="7">Binds 1 zinc ion per subunit.</text>
</comment>
<comment type="similarity">
    <text evidence="7">Belongs to the aldolase class II family. MtnB subfamily.</text>
</comment>
<comment type="caution">
    <text evidence="9">The sequence shown here is derived from an EMBL/GenBank/DDBJ whole genome shotgun (WGS) entry which is preliminary data.</text>
</comment>
<dbReference type="PANTHER" id="PTHR10640:SF7">
    <property type="entry name" value="METHYLTHIORIBULOSE-1-PHOSPHATE DEHYDRATASE"/>
    <property type="match status" value="1"/>
</dbReference>
<accession>A0A8H2ZIF8</accession>
<dbReference type="UniPathway" id="UPA00904">
    <property type="reaction ID" value="UER00875"/>
</dbReference>
<comment type="catalytic activity">
    <reaction evidence="7">
        <text>5-(methylsulfanyl)-D-ribulose 1-phosphate = 5-methylsulfanyl-2,3-dioxopentyl phosphate + H2O</text>
        <dbReference type="Rhea" id="RHEA:15549"/>
        <dbReference type="ChEBI" id="CHEBI:15377"/>
        <dbReference type="ChEBI" id="CHEBI:58548"/>
        <dbReference type="ChEBI" id="CHEBI:58828"/>
        <dbReference type="EC" id="4.2.1.109"/>
    </reaction>
</comment>
<dbReference type="InterPro" id="IPR036409">
    <property type="entry name" value="Aldolase_II/adducin_N_sf"/>
</dbReference>
<dbReference type="AlphaFoldDB" id="A0A8H2ZIF8"/>
<keyword evidence="2 7" id="KW-0028">Amino-acid biosynthesis</keyword>
<feature type="active site" description="Proton donor/acceptor" evidence="7">
    <location>
        <position position="142"/>
    </location>
</feature>
<evidence type="ECO:0000256" key="6">
    <source>
        <dbReference type="ARBA" id="ARBA00023239"/>
    </source>
</evidence>
<dbReference type="Proteomes" id="UP000644660">
    <property type="component" value="Unassembled WGS sequence"/>
</dbReference>
<keyword evidence="4 7" id="KW-0862">Zinc</keyword>
<dbReference type="EC" id="4.2.1.109" evidence="7"/>
<keyword evidence="10" id="KW-1185">Reference proteome</keyword>
<dbReference type="PANTHER" id="PTHR10640">
    <property type="entry name" value="METHYLTHIORIBULOSE-1-PHOSPHATE DEHYDRATASE"/>
    <property type="match status" value="1"/>
</dbReference>
<feature type="binding site" evidence="7">
    <location>
        <position position="101"/>
    </location>
    <ligand>
        <name>substrate</name>
    </ligand>
</feature>
<dbReference type="GO" id="GO:0019509">
    <property type="term" value="P:L-methionine salvage from methylthioadenosine"/>
    <property type="evidence" value="ECO:0007669"/>
    <property type="project" value="UniProtKB-UniRule"/>
</dbReference>
<evidence type="ECO:0000313" key="10">
    <source>
        <dbReference type="Proteomes" id="UP000644660"/>
    </source>
</evidence>
<dbReference type="GO" id="GO:0046570">
    <property type="term" value="F:methylthioribulose 1-phosphate dehydratase activity"/>
    <property type="evidence" value="ECO:0007669"/>
    <property type="project" value="UniProtKB-UniRule"/>
</dbReference>
<organism evidence="9 10">
    <name type="scientific">Maudiozyma barnettii</name>
    <dbReference type="NCBI Taxonomy" id="61262"/>
    <lineage>
        <taxon>Eukaryota</taxon>
        <taxon>Fungi</taxon>
        <taxon>Dikarya</taxon>
        <taxon>Ascomycota</taxon>
        <taxon>Saccharomycotina</taxon>
        <taxon>Saccharomycetes</taxon>
        <taxon>Saccharomycetales</taxon>
        <taxon>Saccharomycetaceae</taxon>
        <taxon>Maudiozyma</taxon>
    </lineage>
</organism>
<name>A0A8H2ZIF8_9SACH</name>
<dbReference type="GO" id="GO:0008270">
    <property type="term" value="F:zinc ion binding"/>
    <property type="evidence" value="ECO:0007669"/>
    <property type="project" value="UniProtKB-UniRule"/>
</dbReference>
<dbReference type="InterPro" id="IPR001303">
    <property type="entry name" value="Aldolase_II/adducin_N"/>
</dbReference>
<comment type="subcellular location">
    <subcellularLocation>
        <location evidence="7">Cytoplasm</location>
    </subcellularLocation>
</comment>
<dbReference type="SMART" id="SM01007">
    <property type="entry name" value="Aldolase_II"/>
    <property type="match status" value="1"/>
</dbReference>
<evidence type="ECO:0000256" key="2">
    <source>
        <dbReference type="ARBA" id="ARBA00022605"/>
    </source>
</evidence>
<feature type="binding site" evidence="7">
    <location>
        <position position="121"/>
    </location>
    <ligand>
        <name>Zn(2+)</name>
        <dbReference type="ChEBI" id="CHEBI:29105"/>
    </ligand>
</feature>
<feature type="binding site" evidence="7">
    <location>
        <position position="119"/>
    </location>
    <ligand>
        <name>Zn(2+)</name>
        <dbReference type="ChEBI" id="CHEBI:29105"/>
    </ligand>
</feature>
<dbReference type="SUPFAM" id="SSF53639">
    <property type="entry name" value="AraD/HMP-PK domain-like"/>
    <property type="match status" value="1"/>
</dbReference>
<protein>
    <recommendedName>
        <fullName evidence="7">Methylthioribulose-1-phosphate dehydratase</fullName>
        <shortName evidence="7">MTRu-1-P dehydratase</shortName>
        <ecNumber evidence="7">4.2.1.109</ecNumber>
    </recommendedName>
</protein>
<dbReference type="InterPro" id="IPR017714">
    <property type="entry name" value="MethylthioRu-1-P_deHdtase_MtnB"/>
</dbReference>
<keyword evidence="3 7" id="KW-0479">Metal-binding</keyword>
<evidence type="ECO:0000256" key="1">
    <source>
        <dbReference type="ARBA" id="ARBA00022490"/>
    </source>
</evidence>
<evidence type="ECO:0000256" key="5">
    <source>
        <dbReference type="ARBA" id="ARBA00023167"/>
    </source>
</evidence>
<evidence type="ECO:0000313" key="9">
    <source>
        <dbReference type="EMBL" id="CAB4254898.1"/>
    </source>
</evidence>
<evidence type="ECO:0000256" key="4">
    <source>
        <dbReference type="ARBA" id="ARBA00022833"/>
    </source>
</evidence>
<dbReference type="Pfam" id="PF00596">
    <property type="entry name" value="Aldolase_II"/>
    <property type="match status" value="1"/>
</dbReference>
<dbReference type="HAMAP" id="MF_03116">
    <property type="entry name" value="Salvage_MtnB_euk"/>
    <property type="match status" value="1"/>
</dbReference>
<dbReference type="EMBL" id="CAEFZW010000005">
    <property type="protein sequence ID" value="CAB4254898.1"/>
    <property type="molecule type" value="Genomic_DNA"/>
</dbReference>
<dbReference type="NCBIfam" id="TIGR03328">
    <property type="entry name" value="salvage_mtnB"/>
    <property type="match status" value="1"/>
</dbReference>
<dbReference type="GO" id="GO:0005737">
    <property type="term" value="C:cytoplasm"/>
    <property type="evidence" value="ECO:0007669"/>
    <property type="project" value="UniProtKB-SubCell"/>
</dbReference>
<keyword evidence="5 7" id="KW-0486">Methionine biosynthesis</keyword>
<keyword evidence="6 7" id="KW-0456">Lyase</keyword>
<dbReference type="InterPro" id="IPR027514">
    <property type="entry name" value="Salvage_MtnB_euk"/>
</dbReference>